<dbReference type="STRING" id="1616788.AR543_14535"/>
<dbReference type="RefSeq" id="WP_060535213.1">
    <property type="nucleotide sequence ID" value="NZ_CP013023.1"/>
</dbReference>
<reference evidence="1 2" key="2">
    <citation type="journal article" date="2016" name="Int. J. Syst. Evol. Microbiol.">
        <title>Paenibacillus bovis sp. nov., isolated from raw yak (Bos grunniens) milk.</title>
        <authorList>
            <person name="Gao C."/>
            <person name="Han J."/>
            <person name="Liu Z."/>
            <person name="Xu X."/>
            <person name="Hang F."/>
            <person name="Wu Z."/>
        </authorList>
    </citation>
    <scope>NUCLEOTIDE SEQUENCE [LARGE SCALE GENOMIC DNA]</scope>
    <source>
        <strain evidence="1 2">BD3526</strain>
    </source>
</reference>
<gene>
    <name evidence="1" type="ORF">AR543_14535</name>
</gene>
<dbReference type="KEGG" id="pbv:AR543_14535"/>
<dbReference type="OrthoDB" id="2612766at2"/>
<dbReference type="AlphaFoldDB" id="A0A172ZII1"/>
<name>A0A172ZII1_9BACL</name>
<dbReference type="Proteomes" id="UP000078148">
    <property type="component" value="Chromosome"/>
</dbReference>
<keyword evidence="2" id="KW-1185">Reference proteome</keyword>
<dbReference type="EMBL" id="CP013023">
    <property type="protein sequence ID" value="ANF97097.1"/>
    <property type="molecule type" value="Genomic_DNA"/>
</dbReference>
<reference evidence="2" key="1">
    <citation type="submission" date="2015-10" db="EMBL/GenBank/DDBJ databases">
        <title>Genome of Paenibacillus bovis sp. nov.</title>
        <authorList>
            <person name="Wu Z."/>
            <person name="Gao C."/>
            <person name="Liu Z."/>
            <person name="Zheng H."/>
        </authorList>
    </citation>
    <scope>NUCLEOTIDE SEQUENCE [LARGE SCALE GENOMIC DNA]</scope>
    <source>
        <strain evidence="2">BD3526</strain>
    </source>
</reference>
<proteinExistence type="predicted"/>
<organism evidence="1 2">
    <name type="scientific">Paenibacillus bovis</name>
    <dbReference type="NCBI Taxonomy" id="1616788"/>
    <lineage>
        <taxon>Bacteria</taxon>
        <taxon>Bacillati</taxon>
        <taxon>Bacillota</taxon>
        <taxon>Bacilli</taxon>
        <taxon>Bacillales</taxon>
        <taxon>Paenibacillaceae</taxon>
        <taxon>Paenibacillus</taxon>
    </lineage>
</organism>
<evidence type="ECO:0000313" key="1">
    <source>
        <dbReference type="EMBL" id="ANF97097.1"/>
    </source>
</evidence>
<sequence length="209" mass="25234">MDSKPDVMDITDQMFSGRSCSADIQQGIFRMYSDYRLDAKRKLAWYIEMYMSTMSQQESNRTTDRSLRQQQSEAVEITPTLQETEYQLSILLIEMMNIVIYEMKDENGDPLWNWDRLKRKIRISNNKVLLEAIQAQENLYRSKRLLHQMKISEEFRRECWQSFQQMEKEVLGEQHRLYLVKAWLDFIEQQPELIEECMQLSDRTHILLQ</sequence>
<evidence type="ECO:0000313" key="2">
    <source>
        <dbReference type="Proteomes" id="UP000078148"/>
    </source>
</evidence>
<protein>
    <submittedName>
        <fullName evidence="1">Uncharacterized protein</fullName>
    </submittedName>
</protein>
<accession>A0A172ZII1</accession>